<keyword evidence="6" id="KW-0812">Transmembrane</keyword>
<dbReference type="Gene3D" id="3.40.50.2300">
    <property type="match status" value="2"/>
</dbReference>
<dbReference type="PANTHER" id="PTHR45339">
    <property type="entry name" value="HYBRID SIGNAL TRANSDUCTION HISTIDINE KINASE J"/>
    <property type="match status" value="1"/>
</dbReference>
<feature type="modified residue" description="4-aspartylphosphate" evidence="5">
    <location>
        <position position="530"/>
    </location>
</feature>
<evidence type="ECO:0000313" key="9">
    <source>
        <dbReference type="EMBL" id="AMJ73236.1"/>
    </source>
</evidence>
<dbReference type="InterPro" id="IPR036890">
    <property type="entry name" value="HATPase_C_sf"/>
</dbReference>
<dbReference type="InterPro" id="IPR003594">
    <property type="entry name" value="HATPase_dom"/>
</dbReference>
<feature type="domain" description="Response regulatory" evidence="8">
    <location>
        <begin position="480"/>
        <end position="597"/>
    </location>
</feature>
<dbReference type="SUPFAM" id="SSF55874">
    <property type="entry name" value="ATPase domain of HSP90 chaperone/DNA topoisomerase II/histidine kinase"/>
    <property type="match status" value="1"/>
</dbReference>
<keyword evidence="9" id="KW-0808">Transferase</keyword>
<keyword evidence="6" id="KW-0472">Membrane</keyword>
<feature type="transmembrane region" description="Helical" evidence="6">
    <location>
        <begin position="189"/>
        <end position="209"/>
    </location>
</feature>
<feature type="domain" description="Histidine kinase" evidence="7">
    <location>
        <begin position="248"/>
        <end position="465"/>
    </location>
</feature>
<dbReference type="InterPro" id="IPR001789">
    <property type="entry name" value="Sig_transdc_resp-reg_receiver"/>
</dbReference>
<evidence type="ECO:0000313" key="11">
    <source>
        <dbReference type="Proteomes" id="UP000056750"/>
    </source>
</evidence>
<dbReference type="Proteomes" id="UP001170717">
    <property type="component" value="Unassembled WGS sequence"/>
</dbReference>
<evidence type="ECO:0000259" key="8">
    <source>
        <dbReference type="PROSITE" id="PS50110"/>
    </source>
</evidence>
<dbReference type="Gene3D" id="3.30.565.10">
    <property type="entry name" value="Histidine kinase-like ATPase, C-terminal domain"/>
    <property type="match status" value="1"/>
</dbReference>
<dbReference type="SMART" id="SM00387">
    <property type="entry name" value="HATPase_c"/>
    <property type="match status" value="1"/>
</dbReference>
<dbReference type="KEGG" id="asq:AVL57_04135"/>
<dbReference type="EMBL" id="CP013926">
    <property type="protein sequence ID" value="AMJ73236.1"/>
    <property type="molecule type" value="Genomic_DNA"/>
</dbReference>
<proteinExistence type="predicted"/>
<dbReference type="Pfam" id="PF00072">
    <property type="entry name" value="Response_reg"/>
    <property type="match status" value="2"/>
</dbReference>
<dbReference type="EC" id="2.7.13.3" evidence="2"/>
<dbReference type="InterPro" id="IPR011006">
    <property type="entry name" value="CheY-like_superfamily"/>
</dbReference>
<comment type="catalytic activity">
    <reaction evidence="1">
        <text>ATP + protein L-histidine = ADP + protein N-phospho-L-histidine.</text>
        <dbReference type="EC" id="2.7.13.3"/>
    </reaction>
</comment>
<dbReference type="AlphaFoldDB" id="A0AAW7YZF4"/>
<feature type="modified residue" description="4-aspartylphosphate" evidence="5">
    <location>
        <position position="660"/>
    </location>
</feature>
<dbReference type="Gene3D" id="1.10.287.130">
    <property type="match status" value="1"/>
</dbReference>
<evidence type="ECO:0000256" key="2">
    <source>
        <dbReference type="ARBA" id="ARBA00012438"/>
    </source>
</evidence>
<reference evidence="9 11" key="1">
    <citation type="submission" date="2015-12" db="EMBL/GenBank/DDBJ databases">
        <title>Intraspecies pangenome expansion in the marine bacterium Alteromonas.</title>
        <authorList>
            <person name="Lopez-Perez M."/>
            <person name="Rodriguez-Valera F."/>
        </authorList>
    </citation>
    <scope>NUCLEOTIDE SEQUENCE [LARGE SCALE GENOMIC DNA]</scope>
    <source>
        <strain evidence="9 11">LMG 21861</strain>
    </source>
</reference>
<organism evidence="10 12">
    <name type="scientific">Alteromonas stellipolaris</name>
    <dbReference type="NCBI Taxonomy" id="233316"/>
    <lineage>
        <taxon>Bacteria</taxon>
        <taxon>Pseudomonadati</taxon>
        <taxon>Pseudomonadota</taxon>
        <taxon>Gammaproteobacteria</taxon>
        <taxon>Alteromonadales</taxon>
        <taxon>Alteromonadaceae</taxon>
        <taxon>Alteromonas/Salinimonas group</taxon>
        <taxon>Alteromonas</taxon>
    </lineage>
</organism>
<evidence type="ECO:0000256" key="3">
    <source>
        <dbReference type="ARBA" id="ARBA00022553"/>
    </source>
</evidence>
<dbReference type="InterPro" id="IPR036097">
    <property type="entry name" value="HisK_dim/P_sf"/>
</dbReference>
<sequence length="728" mass="81562">MSKNEVPFNEVTHWNLYIATGFAVVILCFFAYLYHFLHTHYTLSQSLSASNSLHHALIEIENHIETLTKPQPSDEIATIQRELMPLVVEAKYHFQHAFLIDDAHFDDFNTQALSLDAYISEQQMSTSLSLPEQVKVTFYLLRTIVGLPPSEVAGYLSPPLQLSPLIRDIRLQEQITLNRLSHSAQNLKVSLFVITALLALSLMALWLFVFSKINQNRTRLLKKEAHISSKYQESEALLENEKRDFLNLMSHEFRGPISAIITALELIPNMKHQQGKLIQQAEQSCYRLLNLTNNLLDILSIDSEQDKHIGRVDLISLLDECISPYSVQVRGKKVEFTMHCNHSVPHFIEGDAINLSKVIRNTLDNAVKFTPNGIIDVNVTTLVRNKKVFLVIKVRDSGLGIADDIKSKIFERFFRGEQPLDHRFPGAGIGLTVVQKSIDQLGGRLSFTSQEGIGTEFVANIPITPLPDIETPKANTSNARFAIVDDLEISRLHIQNIITSEGFSARCFASGSDLLSLHDELLQYTAIFADLYMPGIDGLELTRTLHAIYGKRTPPIVVLSATPDIANVIANSKLEIWQSFVKPVDKNRIVDTLHHLAHPNKSAYQSVSHAKILVVEDEPINAQMLENMLICMGHSPKTVTNGNDAIMLASEESYDAILLDINLPDISGLEVAKIIKEKKPNIPIVAITANAHKDDRKASELAGVRYHLVKPVTFQELKNTLGLTLLKL</sequence>
<dbReference type="PANTHER" id="PTHR45339:SF1">
    <property type="entry name" value="HYBRID SIGNAL TRANSDUCTION HISTIDINE KINASE J"/>
    <property type="match status" value="1"/>
</dbReference>
<dbReference type="SMART" id="SM00448">
    <property type="entry name" value="REC"/>
    <property type="match status" value="2"/>
</dbReference>
<evidence type="ECO:0000256" key="6">
    <source>
        <dbReference type="SAM" id="Phobius"/>
    </source>
</evidence>
<keyword evidence="6" id="KW-1133">Transmembrane helix</keyword>
<dbReference type="InterPro" id="IPR005467">
    <property type="entry name" value="His_kinase_dom"/>
</dbReference>
<dbReference type="CDD" id="cd00082">
    <property type="entry name" value="HisKA"/>
    <property type="match status" value="1"/>
</dbReference>
<keyword evidence="9" id="KW-0418">Kinase</keyword>
<dbReference type="PROSITE" id="PS50109">
    <property type="entry name" value="HIS_KIN"/>
    <property type="match status" value="1"/>
</dbReference>
<dbReference type="SMART" id="SM00388">
    <property type="entry name" value="HisKA"/>
    <property type="match status" value="1"/>
</dbReference>
<name>A0AAW7YZF4_9ALTE</name>
<dbReference type="Proteomes" id="UP000056750">
    <property type="component" value="Chromosome"/>
</dbReference>
<evidence type="ECO:0000256" key="4">
    <source>
        <dbReference type="ARBA" id="ARBA00023012"/>
    </source>
</evidence>
<dbReference type="GO" id="GO:0000155">
    <property type="term" value="F:phosphorelay sensor kinase activity"/>
    <property type="evidence" value="ECO:0007669"/>
    <property type="project" value="InterPro"/>
</dbReference>
<dbReference type="InterPro" id="IPR004358">
    <property type="entry name" value="Sig_transdc_His_kin-like_C"/>
</dbReference>
<evidence type="ECO:0000256" key="1">
    <source>
        <dbReference type="ARBA" id="ARBA00000085"/>
    </source>
</evidence>
<keyword evidence="4" id="KW-0902">Two-component regulatory system</keyword>
<protein>
    <recommendedName>
        <fullName evidence="2">histidine kinase</fullName>
        <ecNumber evidence="2">2.7.13.3</ecNumber>
    </recommendedName>
</protein>
<evidence type="ECO:0000259" key="7">
    <source>
        <dbReference type="PROSITE" id="PS50109"/>
    </source>
</evidence>
<gene>
    <name evidence="9" type="ORF">AVL57_04135</name>
    <name evidence="10" type="ORF">Q4527_04185</name>
</gene>
<feature type="transmembrane region" description="Helical" evidence="6">
    <location>
        <begin position="16"/>
        <end position="37"/>
    </location>
</feature>
<evidence type="ECO:0000256" key="5">
    <source>
        <dbReference type="PROSITE-ProRule" id="PRU00169"/>
    </source>
</evidence>
<feature type="domain" description="Response regulatory" evidence="8">
    <location>
        <begin position="611"/>
        <end position="725"/>
    </location>
</feature>
<dbReference type="Pfam" id="PF02518">
    <property type="entry name" value="HATPase_c"/>
    <property type="match status" value="1"/>
</dbReference>
<dbReference type="CDD" id="cd17546">
    <property type="entry name" value="REC_hyHK_CKI1_RcsC-like"/>
    <property type="match status" value="1"/>
</dbReference>
<dbReference type="PRINTS" id="PR00344">
    <property type="entry name" value="BCTRLSENSOR"/>
</dbReference>
<dbReference type="EMBL" id="JAUOQI010000002">
    <property type="protein sequence ID" value="MDO6576573.1"/>
    <property type="molecule type" value="Genomic_DNA"/>
</dbReference>
<dbReference type="SUPFAM" id="SSF52172">
    <property type="entry name" value="CheY-like"/>
    <property type="match status" value="2"/>
</dbReference>
<keyword evidence="11" id="KW-1185">Reference proteome</keyword>
<evidence type="ECO:0000313" key="12">
    <source>
        <dbReference type="Proteomes" id="UP001170717"/>
    </source>
</evidence>
<dbReference type="InterPro" id="IPR003661">
    <property type="entry name" value="HisK_dim/P_dom"/>
</dbReference>
<keyword evidence="3 5" id="KW-0597">Phosphoprotein</keyword>
<reference evidence="10" key="2">
    <citation type="submission" date="2023-07" db="EMBL/GenBank/DDBJ databases">
        <title>Genome content predicts the carbon catabolic preferences of heterotrophic bacteria.</title>
        <authorList>
            <person name="Gralka M."/>
        </authorList>
    </citation>
    <scope>NUCLEOTIDE SEQUENCE</scope>
    <source>
        <strain evidence="10">F2M12</strain>
    </source>
</reference>
<accession>A0AAW7YZF4</accession>
<dbReference type="Pfam" id="PF00512">
    <property type="entry name" value="HisKA"/>
    <property type="match status" value="1"/>
</dbReference>
<dbReference type="PROSITE" id="PS50110">
    <property type="entry name" value="RESPONSE_REGULATORY"/>
    <property type="match status" value="2"/>
</dbReference>
<evidence type="ECO:0000313" key="10">
    <source>
        <dbReference type="EMBL" id="MDO6576573.1"/>
    </source>
</evidence>
<dbReference type="RefSeq" id="WP_057794075.1">
    <property type="nucleotide sequence ID" value="NZ_CAXIBE010000008.1"/>
</dbReference>
<dbReference type="SUPFAM" id="SSF47384">
    <property type="entry name" value="Homodimeric domain of signal transducing histidine kinase"/>
    <property type="match status" value="1"/>
</dbReference>